<evidence type="ECO:0000256" key="1">
    <source>
        <dbReference type="SAM" id="MobiDB-lite"/>
    </source>
</evidence>
<reference evidence="2 3" key="1">
    <citation type="submission" date="2019-05" db="EMBL/GenBank/DDBJ databases">
        <title>Another draft genome of Portunus trituberculatus and its Hox gene families provides insights of decapod evolution.</title>
        <authorList>
            <person name="Jeong J.-H."/>
            <person name="Song I."/>
            <person name="Kim S."/>
            <person name="Choi T."/>
            <person name="Kim D."/>
            <person name="Ryu S."/>
            <person name="Kim W."/>
        </authorList>
    </citation>
    <scope>NUCLEOTIDE SEQUENCE [LARGE SCALE GENOMIC DNA]</scope>
    <source>
        <tissue evidence="2">Muscle</tissue>
    </source>
</reference>
<evidence type="ECO:0000313" key="3">
    <source>
        <dbReference type="Proteomes" id="UP000324222"/>
    </source>
</evidence>
<dbReference type="Proteomes" id="UP000324222">
    <property type="component" value="Unassembled WGS sequence"/>
</dbReference>
<sequence>MALPRNSRTGQYSRPTWEYCLRPGHWTETCFTRAADARQEAILRRVIVESRMEGQPHHRSPQHPHAPFRDSSPQQYYQDEQPRHHWYWTSPSREGEQRGWSVKYTEKISSLPDDDVGDKETDDLEGHGRHTDTETLEGRGEEGRGDGKKGEEGRG</sequence>
<name>A0A5B7DF43_PORTR</name>
<protein>
    <submittedName>
        <fullName evidence="2">Uncharacterized protein</fullName>
    </submittedName>
</protein>
<accession>A0A5B7DF43</accession>
<gene>
    <name evidence="2" type="ORF">E2C01_012824</name>
</gene>
<proteinExistence type="predicted"/>
<comment type="caution">
    <text evidence="2">The sequence shown here is derived from an EMBL/GenBank/DDBJ whole genome shotgun (WGS) entry which is preliminary data.</text>
</comment>
<feature type="compositionally biased region" description="Acidic residues" evidence="1">
    <location>
        <begin position="112"/>
        <end position="123"/>
    </location>
</feature>
<dbReference type="AlphaFoldDB" id="A0A5B7DF43"/>
<organism evidence="2 3">
    <name type="scientific">Portunus trituberculatus</name>
    <name type="common">Swimming crab</name>
    <name type="synonym">Neptunus trituberculatus</name>
    <dbReference type="NCBI Taxonomy" id="210409"/>
    <lineage>
        <taxon>Eukaryota</taxon>
        <taxon>Metazoa</taxon>
        <taxon>Ecdysozoa</taxon>
        <taxon>Arthropoda</taxon>
        <taxon>Crustacea</taxon>
        <taxon>Multicrustacea</taxon>
        <taxon>Malacostraca</taxon>
        <taxon>Eumalacostraca</taxon>
        <taxon>Eucarida</taxon>
        <taxon>Decapoda</taxon>
        <taxon>Pleocyemata</taxon>
        <taxon>Brachyura</taxon>
        <taxon>Eubrachyura</taxon>
        <taxon>Portunoidea</taxon>
        <taxon>Portunidae</taxon>
        <taxon>Portuninae</taxon>
        <taxon>Portunus</taxon>
    </lineage>
</organism>
<feature type="compositionally biased region" description="Basic and acidic residues" evidence="1">
    <location>
        <begin position="124"/>
        <end position="155"/>
    </location>
</feature>
<dbReference type="EMBL" id="VSRR010000813">
    <property type="protein sequence ID" value="MPC19893.1"/>
    <property type="molecule type" value="Genomic_DNA"/>
</dbReference>
<keyword evidence="3" id="KW-1185">Reference proteome</keyword>
<evidence type="ECO:0000313" key="2">
    <source>
        <dbReference type="EMBL" id="MPC19893.1"/>
    </source>
</evidence>
<feature type="region of interest" description="Disordered" evidence="1">
    <location>
        <begin position="49"/>
        <end position="155"/>
    </location>
</feature>